<dbReference type="InterPro" id="IPR001584">
    <property type="entry name" value="Integrase_cat-core"/>
</dbReference>
<dbReference type="InterPro" id="IPR050900">
    <property type="entry name" value="Transposase_IS3/IS150/IS904"/>
</dbReference>
<dbReference type="Gene3D" id="3.30.420.10">
    <property type="entry name" value="Ribonuclease H-like superfamily/Ribonuclease H"/>
    <property type="match status" value="1"/>
</dbReference>
<gene>
    <name evidence="2" type="ORF">IPZ78_17080</name>
</gene>
<dbReference type="RefSeq" id="WP_225555203.1">
    <property type="nucleotide sequence ID" value="NZ_JADEYP010000065.1"/>
</dbReference>
<dbReference type="InterPro" id="IPR036397">
    <property type="entry name" value="RNaseH_sf"/>
</dbReference>
<feature type="domain" description="Integrase catalytic" evidence="1">
    <location>
        <begin position="143"/>
        <end position="303"/>
    </location>
</feature>
<dbReference type="Pfam" id="PF00665">
    <property type="entry name" value="rve"/>
    <property type="match status" value="1"/>
</dbReference>
<dbReference type="PROSITE" id="PS50994">
    <property type="entry name" value="INTEGRASE"/>
    <property type="match status" value="1"/>
</dbReference>
<dbReference type="Proteomes" id="UP001165302">
    <property type="component" value="Unassembled WGS sequence"/>
</dbReference>
<dbReference type="NCBIfam" id="NF033516">
    <property type="entry name" value="transpos_IS3"/>
    <property type="match status" value="1"/>
</dbReference>
<dbReference type="PANTHER" id="PTHR46889:SF4">
    <property type="entry name" value="TRANSPOSASE INSO FOR INSERTION SEQUENCE ELEMENT IS911B-RELATED"/>
    <property type="match status" value="1"/>
</dbReference>
<name>A0ABS7Z9H4_9SPHI</name>
<proteinExistence type="predicted"/>
<evidence type="ECO:0000259" key="1">
    <source>
        <dbReference type="PROSITE" id="PS50994"/>
    </source>
</evidence>
<reference evidence="2" key="1">
    <citation type="submission" date="2020-10" db="EMBL/GenBank/DDBJ databases">
        <authorList>
            <person name="Lu T."/>
            <person name="Wang Q."/>
            <person name="Han X."/>
        </authorList>
    </citation>
    <scope>NUCLEOTIDE SEQUENCE</scope>
    <source>
        <strain evidence="2">WQ 366</strain>
    </source>
</reference>
<feature type="non-terminal residue" evidence="2">
    <location>
        <position position="303"/>
    </location>
</feature>
<dbReference type="PANTHER" id="PTHR46889">
    <property type="entry name" value="TRANSPOSASE INSF FOR INSERTION SEQUENCE IS3B-RELATED"/>
    <property type="match status" value="1"/>
</dbReference>
<dbReference type="SUPFAM" id="SSF53098">
    <property type="entry name" value="Ribonuclease H-like"/>
    <property type="match status" value="1"/>
</dbReference>
<evidence type="ECO:0000313" key="3">
    <source>
        <dbReference type="Proteomes" id="UP001165302"/>
    </source>
</evidence>
<evidence type="ECO:0000313" key="2">
    <source>
        <dbReference type="EMBL" id="MCA5006848.1"/>
    </source>
</evidence>
<protein>
    <submittedName>
        <fullName evidence="2">IS3 family transposase</fullName>
    </submittedName>
</protein>
<dbReference type="Pfam" id="PF13276">
    <property type="entry name" value="HTH_21"/>
    <property type="match status" value="1"/>
</dbReference>
<comment type="caution">
    <text evidence="2">The sequence shown here is derived from an EMBL/GenBank/DDBJ whole genome shotgun (WGS) entry which is preliminary data.</text>
</comment>
<sequence>MFTCGERLPKKVRSLGSKQASQKEKAVIITELRRKHKLEHLLHLAGLARSSYYYHTKSISFLDKHPDLVKDVMRIYQKHKGLYGYRRITLTLRTTLEKAINYKTVAKIMSTLHLKSVIRVKKYKSYKGEVGKAAENILKRNFKAENPHEKWVTDVTEFKVAGNKLYLSPIMDLFNGEIISYNISTSPNYAQILDMLDRAFKRRKKDNKKQVETIFHSDQGWQYRLQKYQDKLKDKNIIQSMSRKGNCLDNAIIENFFGVLKSELFYLKKYTSIFELAKDIREYIKYYNNERIRINLNGMSPVE</sequence>
<accession>A0ABS7Z9H4</accession>
<dbReference type="InterPro" id="IPR012337">
    <property type="entry name" value="RNaseH-like_sf"/>
</dbReference>
<dbReference type="InterPro" id="IPR048020">
    <property type="entry name" value="Transpos_IS3"/>
</dbReference>
<organism evidence="2 3">
    <name type="scientific">Sphingobacterium bovistauri</name>
    <dbReference type="NCBI Taxonomy" id="2781959"/>
    <lineage>
        <taxon>Bacteria</taxon>
        <taxon>Pseudomonadati</taxon>
        <taxon>Bacteroidota</taxon>
        <taxon>Sphingobacteriia</taxon>
        <taxon>Sphingobacteriales</taxon>
        <taxon>Sphingobacteriaceae</taxon>
        <taxon>Sphingobacterium</taxon>
    </lineage>
</organism>
<dbReference type="Pfam" id="PF13333">
    <property type="entry name" value="rve_2"/>
    <property type="match status" value="1"/>
</dbReference>
<dbReference type="InterPro" id="IPR025948">
    <property type="entry name" value="HTH-like_dom"/>
</dbReference>
<dbReference type="EMBL" id="JADEYP010000065">
    <property type="protein sequence ID" value="MCA5006848.1"/>
    <property type="molecule type" value="Genomic_DNA"/>
</dbReference>
<keyword evidence="3" id="KW-1185">Reference proteome</keyword>